<dbReference type="KEGG" id="beo:BEH_17580"/>
<dbReference type="RefSeq" id="WP_046217769.1">
    <property type="nucleotide sequence ID" value="NZ_CP011974.1"/>
</dbReference>
<gene>
    <name evidence="1" type="ORF">BEH_17580</name>
</gene>
<organism evidence="1 2">
    <name type="scientific">Priestia filamentosa</name>
    <dbReference type="NCBI Taxonomy" id="1402861"/>
    <lineage>
        <taxon>Bacteria</taxon>
        <taxon>Bacillati</taxon>
        <taxon>Bacillota</taxon>
        <taxon>Bacilli</taxon>
        <taxon>Bacillales</taxon>
        <taxon>Bacillaceae</taxon>
        <taxon>Priestia</taxon>
    </lineage>
</organism>
<evidence type="ECO:0000313" key="1">
    <source>
        <dbReference type="EMBL" id="AKO93722.1"/>
    </source>
</evidence>
<dbReference type="Proteomes" id="UP000036202">
    <property type="component" value="Chromosome"/>
</dbReference>
<dbReference type="AlphaFoldDB" id="A0A0H4KHZ2"/>
<dbReference type="PATRIC" id="fig|135735.6.peg.3740"/>
<dbReference type="EMBL" id="CP011974">
    <property type="protein sequence ID" value="AKO93722.1"/>
    <property type="molecule type" value="Genomic_DNA"/>
</dbReference>
<name>A0A0H4KHZ2_9BACI</name>
<keyword evidence="2" id="KW-1185">Reference proteome</keyword>
<proteinExistence type="predicted"/>
<protein>
    <submittedName>
        <fullName evidence="1">Uncharacterized protein</fullName>
    </submittedName>
</protein>
<evidence type="ECO:0000313" key="2">
    <source>
        <dbReference type="Proteomes" id="UP000036202"/>
    </source>
</evidence>
<reference evidence="1 2" key="1">
    <citation type="journal article" date="2015" name="PLoS ONE">
        <title>Genome Sequence of Bacillus endophyticus and Analysis of Its Companion Mechanism in the Ketogulonigenium vulgare-Bacillus Strain Consortium.</title>
        <authorList>
            <person name="Jia N."/>
            <person name="Du J."/>
            <person name="Ding M.Z."/>
            <person name="Gao F."/>
            <person name="Yuan Y.J."/>
        </authorList>
    </citation>
    <scope>NUCLEOTIDE SEQUENCE [LARGE SCALE GENOMIC DNA]</scope>
    <source>
        <strain evidence="1 2">Hbe603</strain>
    </source>
</reference>
<accession>A0A0H4KHZ2</accession>
<sequence length="88" mass="9799">MINNNQSTGSTLETEEIKLASSLKIALLAGLFSTVGDALATYAAKLAIEEEIEVQVTQQQEIDEEDARIRRLEKQIQDLHEKISQLSK</sequence>
<reference evidence="2" key="2">
    <citation type="submission" date="2015-06" db="EMBL/GenBank/DDBJ databases">
        <title>Genome Sequence of Bacillus endophyticus and Analysis of its Companion Mechanism in the Ketogulonigenium vulgare-Bacillus strain Consortium.</title>
        <authorList>
            <person name="Jia N."/>
            <person name="Du J."/>
            <person name="Ding M.-Z."/>
            <person name="Gao F."/>
            <person name="Yuan Y.-J."/>
        </authorList>
    </citation>
    <scope>NUCLEOTIDE SEQUENCE [LARGE SCALE GENOMIC DNA]</scope>
    <source>
        <strain evidence="2">Hbe603</strain>
    </source>
</reference>